<dbReference type="InterPro" id="IPR002321">
    <property type="entry name" value="Cyt_c_II"/>
</dbReference>
<evidence type="ECO:0000256" key="3">
    <source>
        <dbReference type="ARBA" id="ARBA00022723"/>
    </source>
</evidence>
<protein>
    <submittedName>
        <fullName evidence="7">C-type cytochrome</fullName>
    </submittedName>
</protein>
<dbReference type="EMBL" id="JBHUIP010000012">
    <property type="protein sequence ID" value="MFD2264044.1"/>
    <property type="molecule type" value="Genomic_DNA"/>
</dbReference>
<dbReference type="InterPro" id="IPR012127">
    <property type="entry name" value="Cyt_c_prime"/>
</dbReference>
<keyword evidence="3" id="KW-0479">Metal-binding</keyword>
<organism evidence="7 8">
    <name type="scientific">Lacibacterium aquatile</name>
    <dbReference type="NCBI Taxonomy" id="1168082"/>
    <lineage>
        <taxon>Bacteria</taxon>
        <taxon>Pseudomonadati</taxon>
        <taxon>Pseudomonadota</taxon>
        <taxon>Alphaproteobacteria</taxon>
        <taxon>Rhodospirillales</taxon>
        <taxon>Rhodospirillaceae</taxon>
    </lineage>
</organism>
<dbReference type="PROSITE" id="PS51009">
    <property type="entry name" value="CYTCII"/>
    <property type="match status" value="1"/>
</dbReference>
<accession>A0ABW5DW58</accession>
<gene>
    <name evidence="7" type="ORF">ACFSM5_14175</name>
</gene>
<dbReference type="SUPFAM" id="SSF47175">
    <property type="entry name" value="Cytochromes"/>
    <property type="match status" value="1"/>
</dbReference>
<dbReference type="InterPro" id="IPR015984">
    <property type="entry name" value="Cyt_c_prime_subgr"/>
</dbReference>
<name>A0ABW5DW58_9PROT</name>
<keyword evidence="1" id="KW-0813">Transport</keyword>
<keyword evidence="6" id="KW-0732">Signal</keyword>
<dbReference type="Proteomes" id="UP001597295">
    <property type="component" value="Unassembled WGS sequence"/>
</dbReference>
<dbReference type="PRINTS" id="PR00608">
    <property type="entry name" value="CYTCHROMECII"/>
</dbReference>
<dbReference type="InterPro" id="IPR010980">
    <property type="entry name" value="Cyt_c/b562"/>
</dbReference>
<evidence type="ECO:0000256" key="2">
    <source>
        <dbReference type="ARBA" id="ARBA00022617"/>
    </source>
</evidence>
<keyword evidence="2" id="KW-0349">Heme</keyword>
<dbReference type="Pfam" id="PF01322">
    <property type="entry name" value="Cytochrom_C_2"/>
    <property type="match status" value="1"/>
</dbReference>
<evidence type="ECO:0000256" key="5">
    <source>
        <dbReference type="ARBA" id="ARBA00023004"/>
    </source>
</evidence>
<evidence type="ECO:0000256" key="6">
    <source>
        <dbReference type="SAM" id="SignalP"/>
    </source>
</evidence>
<comment type="caution">
    <text evidence="7">The sequence shown here is derived from an EMBL/GenBank/DDBJ whole genome shotgun (WGS) entry which is preliminary data.</text>
</comment>
<dbReference type="RefSeq" id="WP_379877085.1">
    <property type="nucleotide sequence ID" value="NZ_JBHUIP010000012.1"/>
</dbReference>
<proteinExistence type="predicted"/>
<evidence type="ECO:0000256" key="4">
    <source>
        <dbReference type="ARBA" id="ARBA00022982"/>
    </source>
</evidence>
<dbReference type="Gene3D" id="1.20.120.10">
    <property type="entry name" value="Cytochrome c/b562"/>
    <property type="match status" value="1"/>
</dbReference>
<keyword evidence="5" id="KW-0408">Iron</keyword>
<reference evidence="8" key="1">
    <citation type="journal article" date="2019" name="Int. J. Syst. Evol. Microbiol.">
        <title>The Global Catalogue of Microorganisms (GCM) 10K type strain sequencing project: providing services to taxonomists for standard genome sequencing and annotation.</title>
        <authorList>
            <consortium name="The Broad Institute Genomics Platform"/>
            <consortium name="The Broad Institute Genome Sequencing Center for Infectious Disease"/>
            <person name="Wu L."/>
            <person name="Ma J."/>
        </authorList>
    </citation>
    <scope>NUCLEOTIDE SEQUENCE [LARGE SCALE GENOMIC DNA]</scope>
    <source>
        <strain evidence="8">CGMCC 1.19062</strain>
    </source>
</reference>
<evidence type="ECO:0000313" key="7">
    <source>
        <dbReference type="EMBL" id="MFD2264044.1"/>
    </source>
</evidence>
<evidence type="ECO:0000256" key="1">
    <source>
        <dbReference type="ARBA" id="ARBA00022448"/>
    </source>
</evidence>
<keyword evidence="8" id="KW-1185">Reference proteome</keyword>
<feature type="signal peptide" evidence="6">
    <location>
        <begin position="1"/>
        <end position="26"/>
    </location>
</feature>
<feature type="chain" id="PRO_5045183030" evidence="6">
    <location>
        <begin position="27"/>
        <end position="147"/>
    </location>
</feature>
<evidence type="ECO:0000313" key="8">
    <source>
        <dbReference type="Proteomes" id="UP001597295"/>
    </source>
</evidence>
<sequence length="147" mass="14961">MATMGQKIAAALIAVGLLAGTGTALAQGDVIAQRKELMKANRSSLGAIKKIVDDGSDPAAAAAHAKTLLDDGQKFITLFPKGSESGDTASKPEVWSDWAGFEAANKVFTDAAQKVADASAAKDPAALKAAFGAVAGSCANCHNKFRK</sequence>
<dbReference type="PIRSF" id="PIRSF000027">
    <property type="entry name" value="Cytc_c_prime"/>
    <property type="match status" value="1"/>
</dbReference>
<keyword evidence="4" id="KW-0249">Electron transport</keyword>